<dbReference type="GO" id="GO:0046872">
    <property type="term" value="F:metal ion binding"/>
    <property type="evidence" value="ECO:0007669"/>
    <property type="project" value="UniProtKB-KW"/>
</dbReference>
<evidence type="ECO:0000256" key="1">
    <source>
        <dbReference type="ARBA" id="ARBA00022723"/>
    </source>
</evidence>
<dbReference type="PANTHER" id="PTHR10229">
    <property type="entry name" value="GTP-BINDING PROTEIN HFLX"/>
    <property type="match status" value="1"/>
</dbReference>
<reference evidence="8" key="1">
    <citation type="journal article" date="2012" name="Science">
        <title>Fermentation, hydrogen, and sulfur metabolism in multiple uncultivated bacterial phyla.</title>
        <authorList>
            <person name="Wrighton K.C."/>
            <person name="Thomas B.C."/>
            <person name="Sharon I."/>
            <person name="Miller C.S."/>
            <person name="Castelle C.J."/>
            <person name="VerBerkmoes N.C."/>
            <person name="Wilkins M.J."/>
            <person name="Hettich R.L."/>
            <person name="Lipton M.S."/>
            <person name="Williams K.H."/>
            <person name="Long P.E."/>
            <person name="Banfield J.F."/>
        </authorList>
    </citation>
    <scope>NUCLEOTIDE SEQUENCE [LARGE SCALE GENOMIC DNA]</scope>
</reference>
<dbReference type="GO" id="GO:0005525">
    <property type="term" value="F:GTP binding"/>
    <property type="evidence" value="ECO:0007669"/>
    <property type="project" value="UniProtKB-KW"/>
</dbReference>
<keyword evidence="2 5" id="KW-0547">Nucleotide-binding</keyword>
<evidence type="ECO:0000256" key="4">
    <source>
        <dbReference type="ARBA" id="ARBA00023134"/>
    </source>
</evidence>
<feature type="binding site" evidence="6">
    <location>
        <position position="233"/>
    </location>
    <ligand>
        <name>Mg(2+)</name>
        <dbReference type="ChEBI" id="CHEBI:18420"/>
    </ligand>
</feature>
<keyword evidence="3 6" id="KW-0460">Magnesium</keyword>
<dbReference type="CDD" id="cd01878">
    <property type="entry name" value="HflX"/>
    <property type="match status" value="1"/>
</dbReference>
<dbReference type="Pfam" id="PF13167">
    <property type="entry name" value="GTP-bdg_N"/>
    <property type="match status" value="1"/>
</dbReference>
<dbReference type="Pfam" id="PF01926">
    <property type="entry name" value="MMR_HSR1"/>
    <property type="match status" value="1"/>
</dbReference>
<feature type="binding site" evidence="6">
    <location>
        <position position="213"/>
    </location>
    <ligand>
        <name>Mg(2+)</name>
        <dbReference type="ChEBI" id="CHEBI:18420"/>
    </ligand>
</feature>
<protein>
    <submittedName>
        <fullName evidence="8">GTP-binding protein HflX</fullName>
    </submittedName>
</protein>
<dbReference type="SUPFAM" id="SSF52540">
    <property type="entry name" value="P-loop containing nucleoside triphosphate hydrolases"/>
    <property type="match status" value="1"/>
</dbReference>
<proteinExistence type="predicted"/>
<comment type="caution">
    <text evidence="8">The sequence shown here is derived from an EMBL/GenBank/DDBJ whole genome shotgun (WGS) entry which is preliminary data.</text>
</comment>
<dbReference type="InterPro" id="IPR025121">
    <property type="entry name" value="GTPase_HflX_N"/>
</dbReference>
<dbReference type="Gene3D" id="6.10.250.2860">
    <property type="match status" value="1"/>
</dbReference>
<dbReference type="PANTHER" id="PTHR10229:SF0">
    <property type="entry name" value="GTP-BINDING PROTEIN 6-RELATED"/>
    <property type="match status" value="1"/>
</dbReference>
<dbReference type="Pfam" id="PF16360">
    <property type="entry name" value="GTP-bdg_M"/>
    <property type="match status" value="1"/>
</dbReference>
<sequence length="366" mass="43943">MKVVLVDIVPKEEKAEDLQDRMAELENLVSTYWSLVVLKEIQKRETPDHNTYVGSWKLEEIKNIWEELWAELVIIGNILKPAQIYNINEYLRKSKSKLKAWDRVDLILKIFDLHAASPEAKLQIELAAIKHMWPRIFWMWMELSRQWWWGSWAMRWLWETNTEIMKRHLREKENKIIEKLHKYKKTRAEHRKSRIRKDLKTVWIVWYTNAGKSSLMNSLTHKWVLSENKLFATLWTSVWKMYLENENGGREVLLNDTIWFIRDLPPNLIKAFSSTLEDSVESDLLLHVIDSSDPKIWEKIQVVEDILDKIWAKQQRIYVFNKIDLITKKRISELKKEFKSLNPIFISAEGKIWFEELKAGIKKKLF</sequence>
<evidence type="ECO:0000256" key="5">
    <source>
        <dbReference type="PIRSR" id="PIRSR006809-1"/>
    </source>
</evidence>
<dbReference type="EMBL" id="AMFJ01000696">
    <property type="protein sequence ID" value="EKE26723.1"/>
    <property type="molecule type" value="Genomic_DNA"/>
</dbReference>
<dbReference type="GO" id="GO:0043022">
    <property type="term" value="F:ribosome binding"/>
    <property type="evidence" value="ECO:0007669"/>
    <property type="project" value="TreeGrafter"/>
</dbReference>
<dbReference type="GO" id="GO:0005737">
    <property type="term" value="C:cytoplasm"/>
    <property type="evidence" value="ECO:0007669"/>
    <property type="project" value="TreeGrafter"/>
</dbReference>
<organism evidence="8">
    <name type="scientific">uncultured bacterium</name>
    <name type="common">gcode 4</name>
    <dbReference type="NCBI Taxonomy" id="1234023"/>
    <lineage>
        <taxon>Bacteria</taxon>
        <taxon>environmental samples</taxon>
    </lineage>
</organism>
<evidence type="ECO:0000259" key="7">
    <source>
        <dbReference type="PROSITE" id="PS51705"/>
    </source>
</evidence>
<feature type="domain" description="Hflx-type G" evidence="7">
    <location>
        <begin position="200"/>
        <end position="366"/>
    </location>
</feature>
<dbReference type="NCBIfam" id="TIGR03156">
    <property type="entry name" value="GTP_HflX"/>
    <property type="match status" value="1"/>
</dbReference>
<dbReference type="AlphaFoldDB" id="K2FUW4"/>
<gene>
    <name evidence="8" type="primary">hflX</name>
    <name evidence="8" type="ORF">ACD_4C00180G0003</name>
</gene>
<dbReference type="InterPro" id="IPR030394">
    <property type="entry name" value="G_HFLX_dom"/>
</dbReference>
<dbReference type="InterPro" id="IPR016496">
    <property type="entry name" value="GTPase_HflX"/>
</dbReference>
<dbReference type="InterPro" id="IPR027417">
    <property type="entry name" value="P-loop_NTPase"/>
</dbReference>
<evidence type="ECO:0000313" key="8">
    <source>
        <dbReference type="EMBL" id="EKE26723.1"/>
    </source>
</evidence>
<dbReference type="InterPro" id="IPR042108">
    <property type="entry name" value="GTPase_HflX_N_sf"/>
</dbReference>
<dbReference type="PROSITE" id="PS51705">
    <property type="entry name" value="G_HFLX"/>
    <property type="match status" value="1"/>
</dbReference>
<dbReference type="Gene3D" id="3.40.50.11060">
    <property type="entry name" value="GTPase HflX, N-terminal domain"/>
    <property type="match status" value="1"/>
</dbReference>
<dbReference type="Gene3D" id="3.40.50.300">
    <property type="entry name" value="P-loop containing nucleotide triphosphate hydrolases"/>
    <property type="match status" value="1"/>
</dbReference>
<evidence type="ECO:0000256" key="6">
    <source>
        <dbReference type="PIRSR" id="PIRSR006809-2"/>
    </source>
</evidence>
<dbReference type="PIRSF" id="PIRSF006809">
    <property type="entry name" value="GTP-binding_hflX_prd"/>
    <property type="match status" value="1"/>
</dbReference>
<comment type="cofactor">
    <cofactor evidence="6">
        <name>Mg(2+)</name>
        <dbReference type="ChEBI" id="CHEBI:18420"/>
    </cofactor>
</comment>
<evidence type="ECO:0000256" key="2">
    <source>
        <dbReference type="ARBA" id="ARBA00022741"/>
    </source>
</evidence>
<feature type="binding site" evidence="5">
    <location>
        <begin position="321"/>
        <end position="324"/>
    </location>
    <ligand>
        <name>GTP</name>
        <dbReference type="ChEBI" id="CHEBI:37565"/>
    </ligand>
</feature>
<keyword evidence="1 6" id="KW-0479">Metal-binding</keyword>
<dbReference type="InterPro" id="IPR006073">
    <property type="entry name" value="GTP-bd"/>
</dbReference>
<accession>K2FUW4</accession>
<keyword evidence="4 5" id="KW-0342">GTP-binding</keyword>
<evidence type="ECO:0000256" key="3">
    <source>
        <dbReference type="ARBA" id="ARBA00022842"/>
    </source>
</evidence>
<name>K2FUW4_9BACT</name>
<dbReference type="InterPro" id="IPR032305">
    <property type="entry name" value="GTP-bd_M"/>
</dbReference>